<evidence type="ECO:0000259" key="1">
    <source>
        <dbReference type="Pfam" id="PF21446"/>
    </source>
</evidence>
<protein>
    <submittedName>
        <fullName evidence="2">Phage tail fiber protein</fullName>
    </submittedName>
</protein>
<reference evidence="2" key="1">
    <citation type="submission" date="2018-04" db="EMBL/GenBank/DDBJ databases">
        <title>Genomes of the Obligate Erwinia dacicola and Facultative Enterobacter sp. OLF Endosymbionts of the Olive Fruit fly, Bactrocera oleae.</title>
        <authorList>
            <person name="Estes A.M."/>
            <person name="Hearn D.J."/>
            <person name="Agarwal S."/>
            <person name="Pierson E.A."/>
            <person name="Dunning-Hotopp J.C."/>
        </authorList>
    </citation>
    <scope>NUCLEOTIDE SEQUENCE [LARGE SCALE GENOMIC DNA]</scope>
    <source>
        <strain evidence="2">Oroville</strain>
    </source>
</reference>
<evidence type="ECO:0000313" key="3">
    <source>
        <dbReference type="Proteomes" id="UP000244334"/>
    </source>
</evidence>
<evidence type="ECO:0000313" key="2">
    <source>
        <dbReference type="EMBL" id="RAP72817.1"/>
    </source>
</evidence>
<keyword evidence="3" id="KW-1185">Reference proteome</keyword>
<name>A0A328TQC5_9GAMM</name>
<feature type="domain" description="Long-tail fiber proximal subunit trimerization" evidence="1">
    <location>
        <begin position="1"/>
        <end position="40"/>
    </location>
</feature>
<organism evidence="2 3">
    <name type="scientific">Candidatus Erwinia dacicola</name>
    <dbReference type="NCBI Taxonomy" id="252393"/>
    <lineage>
        <taxon>Bacteria</taxon>
        <taxon>Pseudomonadati</taxon>
        <taxon>Pseudomonadota</taxon>
        <taxon>Gammaproteobacteria</taxon>
        <taxon>Enterobacterales</taxon>
        <taxon>Erwiniaceae</taxon>
        <taxon>Erwinia</taxon>
    </lineage>
</organism>
<comment type="caution">
    <text evidence="2">The sequence shown here is derived from an EMBL/GenBank/DDBJ whole genome shotgun (WGS) entry which is preliminary data.</text>
</comment>
<dbReference type="EMBL" id="LJAM02000011">
    <property type="protein sequence ID" value="RAP72817.1"/>
    <property type="molecule type" value="Genomic_DNA"/>
</dbReference>
<sequence length="175" mass="19124">MRIAYGNYGTFWRNDGGNLFLMITNSGDQLGSYNSLRPFVVNLASGDVTINKLTLANYASFDARYYTKAQSDAGYMAKTGAYTKTESDGRFQPKGSYTPAGQAYTKAESDSRYITQVRLGSVTSSGQIGNANLNYGNGIVLTGIYGSANYTVNLTVYYRQVQYLINGKWYTAASA</sequence>
<proteinExistence type="predicted"/>
<dbReference type="Pfam" id="PF21446">
    <property type="entry name" value="Gp34_trimer"/>
    <property type="match status" value="1"/>
</dbReference>
<gene>
    <name evidence="2" type="ORF">ACZ87_00357</name>
</gene>
<dbReference type="InterPro" id="IPR048390">
    <property type="entry name" value="Gp34_trimer"/>
</dbReference>
<dbReference type="Proteomes" id="UP000244334">
    <property type="component" value="Unassembled WGS sequence"/>
</dbReference>
<accession>A0A328TQC5</accession>
<dbReference type="AlphaFoldDB" id="A0A328TQC5"/>